<dbReference type="InterPro" id="IPR050191">
    <property type="entry name" value="ATP-dep_DNA_ligase"/>
</dbReference>
<dbReference type="InterPro" id="IPR036599">
    <property type="entry name" value="DNA_ligase_N_sf"/>
</dbReference>
<evidence type="ECO:0000256" key="16">
    <source>
        <dbReference type="RuleBase" id="RU004196"/>
    </source>
</evidence>
<feature type="binding site" evidence="14">
    <location>
        <position position="294"/>
    </location>
    <ligand>
        <name>ATP</name>
        <dbReference type="ChEBI" id="CHEBI:30616"/>
    </ligand>
</feature>
<gene>
    <name evidence="14" type="primary">lig</name>
    <name evidence="18" type="ORF">ENR01_02830</name>
</gene>
<dbReference type="InterPro" id="IPR012340">
    <property type="entry name" value="NA-bd_OB-fold"/>
</dbReference>
<dbReference type="SUPFAM" id="SSF117018">
    <property type="entry name" value="ATP-dependent DNA ligase DNA-binding domain"/>
    <property type="match status" value="1"/>
</dbReference>
<dbReference type="GO" id="GO:0046872">
    <property type="term" value="F:metal ion binding"/>
    <property type="evidence" value="ECO:0007669"/>
    <property type="project" value="UniProtKB-KW"/>
</dbReference>
<dbReference type="GO" id="GO:0071897">
    <property type="term" value="P:DNA biosynthetic process"/>
    <property type="evidence" value="ECO:0007669"/>
    <property type="project" value="InterPro"/>
</dbReference>
<keyword evidence="5 14" id="KW-0479">Metal-binding</keyword>
<dbReference type="PROSITE" id="PS00697">
    <property type="entry name" value="DNA_LIGASE_A1"/>
    <property type="match status" value="1"/>
</dbReference>
<evidence type="ECO:0000256" key="9">
    <source>
        <dbReference type="ARBA" id="ARBA00022842"/>
    </source>
</evidence>
<dbReference type="GO" id="GO:0006281">
    <property type="term" value="P:DNA repair"/>
    <property type="evidence" value="ECO:0007669"/>
    <property type="project" value="UniProtKB-UniRule"/>
</dbReference>
<keyword evidence="11 14" id="KW-0234">DNA repair</keyword>
<feature type="binding site" evidence="14">
    <location>
        <position position="447"/>
    </location>
    <ligand>
        <name>ATP</name>
        <dbReference type="ChEBI" id="CHEBI:30616"/>
    </ligand>
</feature>
<proteinExistence type="inferred from homology"/>
<reference evidence="18" key="1">
    <citation type="journal article" date="2020" name="mSystems">
        <title>Genome- and Community-Level Interaction Insights into Carbon Utilization and Element Cycling Functions of Hydrothermarchaeota in Hydrothermal Sediment.</title>
        <authorList>
            <person name="Zhou Z."/>
            <person name="Liu Y."/>
            <person name="Xu W."/>
            <person name="Pan J."/>
            <person name="Luo Z.H."/>
            <person name="Li M."/>
        </authorList>
    </citation>
    <scope>NUCLEOTIDE SEQUENCE [LARGE SCALE GENOMIC DNA]</scope>
    <source>
        <strain evidence="18">SpSt-361</strain>
    </source>
</reference>
<evidence type="ECO:0000256" key="14">
    <source>
        <dbReference type="HAMAP-Rule" id="MF_00407"/>
    </source>
</evidence>
<keyword evidence="4 14" id="KW-0235">DNA replication</keyword>
<feature type="binding site" evidence="14">
    <location>
        <position position="323"/>
    </location>
    <ligand>
        <name>ATP</name>
        <dbReference type="ChEBI" id="CHEBI:30616"/>
    </ligand>
</feature>
<dbReference type="AlphaFoldDB" id="A0A831YQA0"/>
<comment type="cofactor">
    <cofactor evidence="14">
        <name>Mg(2+)</name>
        <dbReference type="ChEBI" id="CHEBI:18420"/>
    </cofactor>
</comment>
<feature type="binding site" evidence="14">
    <location>
        <position position="254"/>
    </location>
    <ligand>
        <name>ATP</name>
        <dbReference type="ChEBI" id="CHEBI:30616"/>
    </ligand>
</feature>
<feature type="domain" description="ATP-dependent DNA ligase family profile" evidence="17">
    <location>
        <begin position="351"/>
        <end position="488"/>
    </location>
</feature>
<keyword evidence="9 14" id="KW-0460">Magnesium</keyword>
<dbReference type="HAMAP" id="MF_00407">
    <property type="entry name" value="DNA_ligase"/>
    <property type="match status" value="1"/>
</dbReference>
<evidence type="ECO:0000259" key="17">
    <source>
        <dbReference type="PROSITE" id="PS50160"/>
    </source>
</evidence>
<dbReference type="InterPro" id="IPR012309">
    <property type="entry name" value="DNA_ligase_ATP-dep_C"/>
</dbReference>
<comment type="similarity">
    <text evidence="1 14 16">Belongs to the ATP-dependent DNA ligase family.</text>
</comment>
<evidence type="ECO:0000256" key="13">
    <source>
        <dbReference type="ARBA" id="ARBA00034003"/>
    </source>
</evidence>
<dbReference type="Gene3D" id="2.40.50.140">
    <property type="entry name" value="Nucleic acid-binding proteins"/>
    <property type="match status" value="1"/>
</dbReference>
<dbReference type="Pfam" id="PF04675">
    <property type="entry name" value="DNA_ligase_A_N"/>
    <property type="match status" value="1"/>
</dbReference>
<name>A0A831YQA0_UNCKA</name>
<evidence type="ECO:0000256" key="12">
    <source>
        <dbReference type="ARBA" id="ARBA00023306"/>
    </source>
</evidence>
<dbReference type="InterPro" id="IPR000977">
    <property type="entry name" value="DNA_ligase_ATP-dep"/>
</dbReference>
<dbReference type="PROSITE" id="PS50160">
    <property type="entry name" value="DNA_LIGASE_A3"/>
    <property type="match status" value="1"/>
</dbReference>
<dbReference type="SUPFAM" id="SSF56091">
    <property type="entry name" value="DNA ligase/mRNA capping enzyme, catalytic domain"/>
    <property type="match status" value="1"/>
</dbReference>
<dbReference type="SUPFAM" id="SSF50249">
    <property type="entry name" value="Nucleic acid-binding proteins"/>
    <property type="match status" value="1"/>
</dbReference>
<comment type="caution">
    <text evidence="18">The sequence shown here is derived from an EMBL/GenBank/DDBJ whole genome shotgun (WGS) entry which is preliminary data.</text>
</comment>
<comment type="function">
    <text evidence="14">DNA ligase that seals nicks in double-stranded DNA during DNA replication, DNA recombination and DNA repair.</text>
</comment>
<feature type="active site" description="N6-AMP-lysine intermediate" evidence="14">
    <location>
        <position position="249"/>
    </location>
</feature>
<dbReference type="GO" id="GO:0003677">
    <property type="term" value="F:DNA binding"/>
    <property type="evidence" value="ECO:0007669"/>
    <property type="project" value="InterPro"/>
</dbReference>
<feature type="binding site" evidence="14">
    <location>
        <position position="247"/>
    </location>
    <ligand>
        <name>ATP</name>
        <dbReference type="ChEBI" id="CHEBI:30616"/>
    </ligand>
</feature>
<feature type="binding site" evidence="14">
    <location>
        <position position="441"/>
    </location>
    <ligand>
        <name>ATP</name>
        <dbReference type="ChEBI" id="CHEBI:30616"/>
    </ligand>
</feature>
<evidence type="ECO:0000256" key="10">
    <source>
        <dbReference type="ARBA" id="ARBA00023172"/>
    </source>
</evidence>
<keyword evidence="2 14" id="KW-0436">Ligase</keyword>
<dbReference type="Pfam" id="PF01068">
    <property type="entry name" value="DNA_ligase_A_M"/>
    <property type="match status" value="1"/>
</dbReference>
<organism evidence="18">
    <name type="scientific">candidate division WWE3 bacterium</name>
    <dbReference type="NCBI Taxonomy" id="2053526"/>
    <lineage>
        <taxon>Bacteria</taxon>
        <taxon>Katanobacteria</taxon>
    </lineage>
</organism>
<dbReference type="EMBL" id="DSPJ01000071">
    <property type="protein sequence ID" value="HEX62058.1"/>
    <property type="molecule type" value="Genomic_DNA"/>
</dbReference>
<evidence type="ECO:0000256" key="11">
    <source>
        <dbReference type="ARBA" id="ARBA00023204"/>
    </source>
</evidence>
<evidence type="ECO:0000256" key="3">
    <source>
        <dbReference type="ARBA" id="ARBA00022618"/>
    </source>
</evidence>
<dbReference type="Pfam" id="PF04679">
    <property type="entry name" value="DNA_ligase_A_C"/>
    <property type="match status" value="1"/>
</dbReference>
<protein>
    <recommendedName>
        <fullName evidence="14">Probable DNA ligase</fullName>
        <ecNumber evidence="14">6.5.1.1</ecNumber>
    </recommendedName>
    <alternativeName>
        <fullName evidence="14">Polydeoxyribonucleotide synthase [ATP]</fullName>
    </alternativeName>
</protein>
<sequence>MKFSRLAQYFSRIEATPKRMEITAVLAELLKESSPEEIDKICYLVLGQLAPLYEGVEFHLANKMLIRVMADAYVVPGAVVEKIVKEKGDLGDTAEQFAKGKRQKAKEKSVEEVYRELRHVAETSGIGSQERKIRGMSELFRALDPLSVKYVARIPVANLRLGFSDKTILDALSVMEVGDKSLRPLIERAYNVSADIGRIAQLVKTKGVRGLQGIQVEVGVPVRMAAAERLPDPQAILEKMGGKLAAEPKYDGFRVQIHLDRERKWEAGDVKLEQAKLEGFEGVEKGAWVRIFSRNLENTTPMFPDIVEAVQKLPAKSLIMEGEAIAYNPETEEFEPFQETAKRKRKYAVEEKAVELPLKVFAFDLLYLDGRDLTQEPYQTRRRVLENLIKSSSRQDVILAAEERVFTDAKELEKFFLEEIEHGLEGIMTKRLDGVYQAGVRNFNWVKLKRVESGKLEDTIDCVILGYYKGRGKRTQFGIGGFLVAVYDDKTDTFKTISRVGSGLTDEEWREMKKRVDALQTKGKPKNAEVAKEHTPDVWAEPKIVVAIRADEVTKSPLHTAGGLALRFPRLMAFRDDKNPEQATTVAEVEKMFLEQKKR</sequence>
<dbReference type="GO" id="GO:0003910">
    <property type="term" value="F:DNA ligase (ATP) activity"/>
    <property type="evidence" value="ECO:0007669"/>
    <property type="project" value="UniProtKB-UniRule"/>
</dbReference>
<dbReference type="PANTHER" id="PTHR45674:SF4">
    <property type="entry name" value="DNA LIGASE 1"/>
    <property type="match status" value="1"/>
</dbReference>
<dbReference type="InterPro" id="IPR016059">
    <property type="entry name" value="DNA_ligase_ATP-dep_CS"/>
</dbReference>
<keyword evidence="7 14" id="KW-0227">DNA damage</keyword>
<dbReference type="Gene3D" id="3.30.470.30">
    <property type="entry name" value="DNA ligase/mRNA capping enzyme"/>
    <property type="match status" value="1"/>
</dbReference>
<evidence type="ECO:0000256" key="1">
    <source>
        <dbReference type="ARBA" id="ARBA00007572"/>
    </source>
</evidence>
<evidence type="ECO:0000256" key="5">
    <source>
        <dbReference type="ARBA" id="ARBA00022723"/>
    </source>
</evidence>
<evidence type="ECO:0000256" key="7">
    <source>
        <dbReference type="ARBA" id="ARBA00022763"/>
    </source>
</evidence>
<dbReference type="InterPro" id="IPR022865">
    <property type="entry name" value="DNA_ligae_ATP-dep_bac/arc"/>
</dbReference>
<comment type="catalytic activity">
    <reaction evidence="13 14 15">
        <text>ATP + (deoxyribonucleotide)n-3'-hydroxyl + 5'-phospho-(deoxyribonucleotide)m = (deoxyribonucleotide)n+m + AMP + diphosphate.</text>
        <dbReference type="EC" id="6.5.1.1"/>
    </reaction>
</comment>
<dbReference type="GO" id="GO:0051301">
    <property type="term" value="P:cell division"/>
    <property type="evidence" value="ECO:0007669"/>
    <property type="project" value="UniProtKB-KW"/>
</dbReference>
<dbReference type="NCBIfam" id="TIGR00574">
    <property type="entry name" value="dnl1"/>
    <property type="match status" value="1"/>
</dbReference>
<evidence type="ECO:0000256" key="4">
    <source>
        <dbReference type="ARBA" id="ARBA00022705"/>
    </source>
</evidence>
<dbReference type="FunFam" id="1.10.3260.10:FF:000007">
    <property type="entry name" value="DNA ligase"/>
    <property type="match status" value="1"/>
</dbReference>
<evidence type="ECO:0000256" key="6">
    <source>
        <dbReference type="ARBA" id="ARBA00022741"/>
    </source>
</evidence>
<keyword evidence="3 14" id="KW-0132">Cell division</keyword>
<dbReference type="GO" id="GO:0005524">
    <property type="term" value="F:ATP binding"/>
    <property type="evidence" value="ECO:0007669"/>
    <property type="project" value="UniProtKB-UniRule"/>
</dbReference>
<dbReference type="InterPro" id="IPR012308">
    <property type="entry name" value="DNA_ligase_ATP-dep_N"/>
</dbReference>
<evidence type="ECO:0000313" key="18">
    <source>
        <dbReference type="EMBL" id="HEX62058.1"/>
    </source>
</evidence>
<keyword evidence="6 14" id="KW-0547">Nucleotide-binding</keyword>
<dbReference type="Gene3D" id="1.10.3260.10">
    <property type="entry name" value="DNA ligase, ATP-dependent, N-terminal domain"/>
    <property type="match status" value="1"/>
</dbReference>
<dbReference type="PANTHER" id="PTHR45674">
    <property type="entry name" value="DNA LIGASE 1/3 FAMILY MEMBER"/>
    <property type="match status" value="1"/>
</dbReference>
<evidence type="ECO:0000256" key="8">
    <source>
        <dbReference type="ARBA" id="ARBA00022840"/>
    </source>
</evidence>
<dbReference type="GO" id="GO:0006273">
    <property type="term" value="P:lagging strand elongation"/>
    <property type="evidence" value="ECO:0007669"/>
    <property type="project" value="TreeGrafter"/>
</dbReference>
<dbReference type="GO" id="GO:0006310">
    <property type="term" value="P:DNA recombination"/>
    <property type="evidence" value="ECO:0007669"/>
    <property type="project" value="UniProtKB-UniRule"/>
</dbReference>
<keyword evidence="10 14" id="KW-0233">DNA recombination</keyword>
<evidence type="ECO:0000256" key="15">
    <source>
        <dbReference type="RuleBase" id="RU000617"/>
    </source>
</evidence>
<keyword evidence="12 14" id="KW-0131">Cell cycle</keyword>
<dbReference type="InterPro" id="IPR012310">
    <property type="entry name" value="DNA_ligase_ATP-dep_cent"/>
</dbReference>
<keyword evidence="8 14" id="KW-0067">ATP-binding</keyword>
<accession>A0A831YQA0</accession>
<feature type="binding site" evidence="14">
    <location>
        <position position="363"/>
    </location>
    <ligand>
        <name>ATP</name>
        <dbReference type="ChEBI" id="CHEBI:30616"/>
    </ligand>
</feature>
<dbReference type="CDD" id="cd07901">
    <property type="entry name" value="Adenylation_DNA_ligase_Arch_LigB"/>
    <property type="match status" value="1"/>
</dbReference>
<dbReference type="EC" id="6.5.1.1" evidence="14"/>
<evidence type="ECO:0000256" key="2">
    <source>
        <dbReference type="ARBA" id="ARBA00022598"/>
    </source>
</evidence>